<evidence type="ECO:0000256" key="5">
    <source>
        <dbReference type="ARBA" id="ARBA00023157"/>
    </source>
</evidence>
<keyword evidence="3" id="KW-0295">Fungicide</keyword>
<organism evidence="7 8">
    <name type="scientific">Coffea canephora</name>
    <name type="common">Robusta coffee</name>
    <dbReference type="NCBI Taxonomy" id="49390"/>
    <lineage>
        <taxon>Eukaryota</taxon>
        <taxon>Viridiplantae</taxon>
        <taxon>Streptophyta</taxon>
        <taxon>Embryophyta</taxon>
        <taxon>Tracheophyta</taxon>
        <taxon>Spermatophyta</taxon>
        <taxon>Magnoliopsida</taxon>
        <taxon>eudicotyledons</taxon>
        <taxon>Gunneridae</taxon>
        <taxon>Pentapetalae</taxon>
        <taxon>asterids</taxon>
        <taxon>lamiids</taxon>
        <taxon>Gentianales</taxon>
        <taxon>Rubiaceae</taxon>
        <taxon>Ixoroideae</taxon>
        <taxon>Gardenieae complex</taxon>
        <taxon>Bertiereae - Coffeeae clade</taxon>
        <taxon>Coffeeae</taxon>
        <taxon>Coffea</taxon>
    </lineage>
</organism>
<evidence type="ECO:0000313" key="7">
    <source>
        <dbReference type="EMBL" id="CDP10667.1"/>
    </source>
</evidence>
<comment type="similarity">
    <text evidence="1">Belongs to the DEFL family.</text>
</comment>
<keyword evidence="8" id="KW-1185">Reference proteome</keyword>
<sequence>MQFSGANSVRQKMKPYHFLCFLAVAAILVSSGKITIGEKHGIRERCMEVMEVNGCNLSSCKQQCWEVKNGNGVCLAKVREGYQCVCFFDC</sequence>
<evidence type="ECO:0000313" key="6">
    <source>
        <dbReference type="EMBL" id="CDP10666.1"/>
    </source>
</evidence>
<dbReference type="InParanoid" id="A0A068UQW0"/>
<evidence type="ECO:0000256" key="3">
    <source>
        <dbReference type="ARBA" id="ARBA00022577"/>
    </source>
</evidence>
<dbReference type="EMBL" id="HG739130">
    <property type="protein sequence ID" value="CDP10667.1"/>
    <property type="molecule type" value="Genomic_DNA"/>
</dbReference>
<dbReference type="PANTHER" id="PTHR33830:SF35">
    <property type="entry name" value="KNOTTIN SCORPION TOXIN-LIKE DOMAIN-CONTAINING PROTEIN"/>
    <property type="match status" value="1"/>
</dbReference>
<evidence type="ECO:0000256" key="2">
    <source>
        <dbReference type="ARBA" id="ARBA00022529"/>
    </source>
</evidence>
<dbReference type="Gramene" id="CDP10667">
    <property type="protein sequence ID" value="CDP10667"/>
    <property type="gene ID" value="GSCOC_T00031452001"/>
</dbReference>
<keyword evidence="2" id="KW-0929">Antimicrobial</keyword>
<keyword evidence="5" id="KW-1015">Disulfide bond</keyword>
<reference evidence="7" key="1">
    <citation type="submission" date="2013-11" db="EMBL/GenBank/DDBJ databases">
        <authorList>
            <person name="Genoscope - CEA"/>
        </authorList>
    </citation>
    <scope>NUCLEOTIDE SEQUENCE</scope>
    <source>
        <strain evidence="7">DH200</strain>
    </source>
</reference>
<dbReference type="Gramene" id="CDP10666">
    <property type="protein sequence ID" value="CDP10666"/>
    <property type="gene ID" value="GSCOC_T00031451001"/>
</dbReference>
<keyword evidence="4" id="KW-0611">Plant defense</keyword>
<reference evidence="8" key="2">
    <citation type="journal article" date="2014" name="Science">
        <title>The coffee genome provides insight into the convergent evolution of caffeine biosynthesis.</title>
        <authorList>
            <person name="Denoeud F."/>
            <person name="Carretero-Paulet L."/>
            <person name="Dereeper A."/>
            <person name="Droc G."/>
            <person name="Guyot R."/>
            <person name="Pietrella M."/>
            <person name="Zheng C."/>
            <person name="Alberti A."/>
            <person name="Anthony F."/>
            <person name="Aprea G."/>
            <person name="Aury J.M."/>
            <person name="Bento P."/>
            <person name="Bernard M."/>
            <person name="Bocs S."/>
            <person name="Campa C."/>
            <person name="Cenci A."/>
            <person name="Combes M.C."/>
            <person name="Crouzillat D."/>
            <person name="Da Silva C."/>
            <person name="Daddiego L."/>
            <person name="De Bellis F."/>
            <person name="Dussert S."/>
            <person name="Garsmeur O."/>
            <person name="Gayraud T."/>
            <person name="Guignon V."/>
            <person name="Jahn K."/>
            <person name="Jamilloux V."/>
            <person name="Joet T."/>
            <person name="Labadie K."/>
            <person name="Lan T."/>
            <person name="Leclercq J."/>
            <person name="Lepelley M."/>
            <person name="Leroy T."/>
            <person name="Li L.T."/>
            <person name="Librado P."/>
            <person name="Lopez L."/>
            <person name="Munoz A."/>
            <person name="Noel B."/>
            <person name="Pallavicini A."/>
            <person name="Perrotta G."/>
            <person name="Poncet V."/>
            <person name="Pot D."/>
            <person name="Priyono X."/>
            <person name="Rigoreau M."/>
            <person name="Rouard M."/>
            <person name="Rozas J."/>
            <person name="Tranchant-Dubreuil C."/>
            <person name="VanBuren R."/>
            <person name="Zhang Q."/>
            <person name="Andrade A.C."/>
            <person name="Argout X."/>
            <person name="Bertrand B."/>
            <person name="de Kochko A."/>
            <person name="Graziosi G."/>
            <person name="Henry R.J."/>
            <person name="Jayarama X."/>
            <person name="Ming R."/>
            <person name="Nagai C."/>
            <person name="Rounsley S."/>
            <person name="Sankoff D."/>
            <person name="Giuliano G."/>
            <person name="Albert V.A."/>
            <person name="Wincker P."/>
            <person name="Lashermes P."/>
        </authorList>
    </citation>
    <scope>NUCLEOTIDE SEQUENCE [LARGE SCALE GENOMIC DNA]</scope>
    <source>
        <strain evidence="8">cv. DH200-94</strain>
    </source>
</reference>
<dbReference type="GO" id="GO:0031640">
    <property type="term" value="P:killing of cells of another organism"/>
    <property type="evidence" value="ECO:0007669"/>
    <property type="project" value="UniProtKB-KW"/>
</dbReference>
<dbReference type="PANTHER" id="PTHR33830">
    <property type="entry name" value="DEFENSIN-LIKE PROTEIN 184-RELATED"/>
    <property type="match status" value="1"/>
</dbReference>
<evidence type="ECO:0000313" key="8">
    <source>
        <dbReference type="Proteomes" id="UP000295252"/>
    </source>
</evidence>
<dbReference type="InterPro" id="IPR010851">
    <property type="entry name" value="DEFL"/>
</dbReference>
<dbReference type="EMBL" id="HG739130">
    <property type="protein sequence ID" value="CDP10666.1"/>
    <property type="molecule type" value="Genomic_DNA"/>
</dbReference>
<dbReference type="AlphaFoldDB" id="A0A068UQW0"/>
<name>A0A068UQW0_COFCA</name>
<evidence type="ECO:0000256" key="1">
    <source>
        <dbReference type="ARBA" id="ARBA00006722"/>
    </source>
</evidence>
<evidence type="ECO:0000256" key="4">
    <source>
        <dbReference type="ARBA" id="ARBA00022821"/>
    </source>
</evidence>
<dbReference type="OrthoDB" id="1869961at2759"/>
<proteinExistence type="inferred from homology"/>
<accession>A0A068UQW0</accession>
<protein>
    <submittedName>
        <fullName evidence="7">Uncharacterized protein</fullName>
    </submittedName>
</protein>
<reference evidence="7" key="3">
    <citation type="submission" date="2014-06" db="EMBL/GenBank/DDBJ databases">
        <title>Structure and adaptive landscape of the coffee genome.</title>
        <authorList>
            <person name="Denoeud F."/>
            <person name="Wincker P."/>
            <person name="Lashermes P."/>
        </authorList>
    </citation>
    <scope>NUCLEOTIDE SEQUENCE [LARGE SCALE GENOMIC DNA]</scope>
    <source>
        <strain evidence="7">DH200</strain>
    </source>
</reference>
<dbReference type="GO" id="GO:0050832">
    <property type="term" value="P:defense response to fungus"/>
    <property type="evidence" value="ECO:0007669"/>
    <property type="project" value="UniProtKB-KW"/>
</dbReference>
<gene>
    <name evidence="6" type="ORF">GSCOC_T00031451001</name>
    <name evidence="7" type="ORF">GSCOC_T00031452001</name>
</gene>
<dbReference type="Pfam" id="PF07333">
    <property type="entry name" value="SLR1-BP"/>
    <property type="match status" value="1"/>
</dbReference>
<dbReference type="Proteomes" id="UP000295252">
    <property type="component" value="Chromosome II"/>
</dbReference>